<comment type="caution">
    <text evidence="3">The sequence shown here is derived from an EMBL/GenBank/DDBJ whole genome shotgun (WGS) entry which is preliminary data.</text>
</comment>
<dbReference type="EMBL" id="JAEDAE010000001">
    <property type="protein sequence ID" value="MBH8556725.1"/>
    <property type="molecule type" value="Genomic_DNA"/>
</dbReference>
<dbReference type="Proteomes" id="UP000625631">
    <property type="component" value="Unassembled WGS sequence"/>
</dbReference>
<keyword evidence="4" id="KW-1185">Reference proteome</keyword>
<dbReference type="InterPro" id="IPR011010">
    <property type="entry name" value="DNA_brk_join_enz"/>
</dbReference>
<name>A0ABS0Q271_9BACT</name>
<feature type="coiled-coil region" evidence="2">
    <location>
        <begin position="70"/>
        <end position="120"/>
    </location>
</feature>
<protein>
    <recommendedName>
        <fullName evidence="5">Integrase</fullName>
    </recommendedName>
</protein>
<reference evidence="3 4" key="1">
    <citation type="submission" date="2020-12" db="EMBL/GenBank/DDBJ databases">
        <title>Hymenobacter sp.</title>
        <authorList>
            <person name="Kim M.K."/>
        </authorList>
    </citation>
    <scope>NUCLEOTIDE SEQUENCE [LARGE SCALE GENOMIC DNA]</scope>
    <source>
        <strain evidence="3 4">BT442</strain>
    </source>
</reference>
<keyword evidence="1" id="KW-0233">DNA recombination</keyword>
<evidence type="ECO:0008006" key="5">
    <source>
        <dbReference type="Google" id="ProtNLM"/>
    </source>
</evidence>
<evidence type="ECO:0000256" key="1">
    <source>
        <dbReference type="ARBA" id="ARBA00023172"/>
    </source>
</evidence>
<evidence type="ECO:0000256" key="2">
    <source>
        <dbReference type="SAM" id="Coils"/>
    </source>
</evidence>
<organism evidence="3 4">
    <name type="scientific">Hymenobacter negativus</name>
    <dbReference type="NCBI Taxonomy" id="2795026"/>
    <lineage>
        <taxon>Bacteria</taxon>
        <taxon>Pseudomonadati</taxon>
        <taxon>Bacteroidota</taxon>
        <taxon>Cytophagia</taxon>
        <taxon>Cytophagales</taxon>
        <taxon>Hymenobacteraceae</taxon>
        <taxon>Hymenobacter</taxon>
    </lineage>
</organism>
<proteinExistence type="predicted"/>
<keyword evidence="2" id="KW-0175">Coiled coil</keyword>
<evidence type="ECO:0000313" key="4">
    <source>
        <dbReference type="Proteomes" id="UP000625631"/>
    </source>
</evidence>
<gene>
    <name evidence="3" type="ORF">I7X13_01605</name>
</gene>
<dbReference type="SUPFAM" id="SSF56349">
    <property type="entry name" value="DNA breaking-rejoining enzymes"/>
    <property type="match status" value="1"/>
</dbReference>
<sequence>MLKADNGAELTRATGVSCLPAHFNQSQGKLNSKDKLCVEKNEVIQALVRDFEAAARRVAIEGHEITKAALEAALVAEANLKAKNQELAQKLESDSQQKFIPNLKKVVAGLREELAHQEAKLGYFQSIDSEESVTRPRDLFTARIDEFIRVSPVAHKRPSTKNSYIYLRQTIERFNRYLQIQDINLATMNALQNWLLETPILTVKKQTLRRNSSVRNILIHTKAVFMWFADDLRLPTAFFRKFKMVDDNANENHVYLTAKELEEFASHPLRADAELLERARDQFILLCSTGLRHIDGVVTKADVFDAQDDKGNHYKELRLHQQKTSKWVNIPLMPRALEVLERNNYQLKAIKNNHFNQALKQIAKKIPSLQHIHTQMNYNKSEAIPDSRPKWEFISTKCGRKTFTDWCFTNDVSETTVAEWLGHKSTMMVQQHYKAKGDIAKKEAHKILFKQPA</sequence>
<evidence type="ECO:0000313" key="3">
    <source>
        <dbReference type="EMBL" id="MBH8556725.1"/>
    </source>
</evidence>
<accession>A0ABS0Q271</accession>
<dbReference type="Gene3D" id="1.10.443.10">
    <property type="entry name" value="Intergrase catalytic core"/>
    <property type="match status" value="1"/>
</dbReference>
<dbReference type="InterPro" id="IPR013762">
    <property type="entry name" value="Integrase-like_cat_sf"/>
</dbReference>